<sequence length="198" mass="22027">MDNHFTDIQLDVLKELINIGGGHAATSISQLIDKPVNMLVPMIEIMDYQELYAKIMAEDQLVYAVMSQIYGDAGGVFLFALSDDSTEAMTDMMMPESVVKTEVLKESATKELVNIMVNSFLNATSKVLDVNLVSSVPLLTIDMFGAVISSLYMAFDQYDEQVMIIKNEFFYLGDKMEASLYFIPKAGVLEKLFKSIGV</sequence>
<evidence type="ECO:0000256" key="2">
    <source>
        <dbReference type="ARBA" id="ARBA00022801"/>
    </source>
</evidence>
<gene>
    <name evidence="4" type="ORF">I6N95_13455</name>
</gene>
<dbReference type="InterPro" id="IPR007597">
    <property type="entry name" value="CheC"/>
</dbReference>
<keyword evidence="1" id="KW-0145">Chemotaxis</keyword>
<organism evidence="4 5">
    <name type="scientific">Vagococcus allomyrinae</name>
    <dbReference type="NCBI Taxonomy" id="2794353"/>
    <lineage>
        <taxon>Bacteria</taxon>
        <taxon>Bacillati</taxon>
        <taxon>Bacillota</taxon>
        <taxon>Bacilli</taxon>
        <taxon>Lactobacillales</taxon>
        <taxon>Enterococcaceae</taxon>
        <taxon>Vagococcus</taxon>
    </lineage>
</organism>
<dbReference type="CDD" id="cd17909">
    <property type="entry name" value="CheC_ClassI"/>
    <property type="match status" value="1"/>
</dbReference>
<dbReference type="Gene3D" id="3.40.1550.10">
    <property type="entry name" value="CheC-like"/>
    <property type="match status" value="1"/>
</dbReference>
<evidence type="ECO:0000256" key="1">
    <source>
        <dbReference type="ARBA" id="ARBA00022500"/>
    </source>
</evidence>
<name>A0A940P5Z6_9ENTE</name>
<dbReference type="RefSeq" id="WP_209528801.1">
    <property type="nucleotide sequence ID" value="NZ_JAEEGA010000008.1"/>
</dbReference>
<dbReference type="Proteomes" id="UP000674938">
    <property type="component" value="Unassembled WGS sequence"/>
</dbReference>
<evidence type="ECO:0000259" key="3">
    <source>
        <dbReference type="Pfam" id="PF04509"/>
    </source>
</evidence>
<proteinExistence type="predicted"/>
<keyword evidence="2" id="KW-0378">Hydrolase</keyword>
<keyword evidence="5" id="KW-1185">Reference proteome</keyword>
<dbReference type="AlphaFoldDB" id="A0A940P5Z6"/>
<dbReference type="GO" id="GO:0006935">
    <property type="term" value="P:chemotaxis"/>
    <property type="evidence" value="ECO:0007669"/>
    <property type="project" value="UniProtKB-KW"/>
</dbReference>
<dbReference type="PANTHER" id="PTHR43693">
    <property type="entry name" value="PROTEIN PHOSPHATASE CHEZ"/>
    <property type="match status" value="1"/>
</dbReference>
<dbReference type="SUPFAM" id="SSF103039">
    <property type="entry name" value="CheC-like"/>
    <property type="match status" value="1"/>
</dbReference>
<accession>A0A940P5Z6</accession>
<dbReference type="GO" id="GO:0016787">
    <property type="term" value="F:hydrolase activity"/>
    <property type="evidence" value="ECO:0007669"/>
    <property type="project" value="UniProtKB-KW"/>
</dbReference>
<dbReference type="PANTHER" id="PTHR43693:SF1">
    <property type="entry name" value="PROTEIN PHOSPHATASE CHEZ"/>
    <property type="match status" value="1"/>
</dbReference>
<dbReference type="InterPro" id="IPR050992">
    <property type="entry name" value="CheZ_family_phosphatases"/>
</dbReference>
<evidence type="ECO:0000313" key="5">
    <source>
        <dbReference type="Proteomes" id="UP000674938"/>
    </source>
</evidence>
<protein>
    <submittedName>
        <fullName evidence="4">Chemotaxis protein CheC</fullName>
    </submittedName>
</protein>
<dbReference type="Pfam" id="PF04509">
    <property type="entry name" value="CheC"/>
    <property type="match status" value="1"/>
</dbReference>
<feature type="domain" description="CheC-like protein" evidence="3">
    <location>
        <begin position="8"/>
        <end position="43"/>
    </location>
</feature>
<reference evidence="4" key="1">
    <citation type="submission" date="2020-12" db="EMBL/GenBank/DDBJ databases">
        <title>Vagococcus allomyrinae sp. nov. and Enterococcus lavae sp. nov., isolated from the larvae of Allomyrina dichotoma.</title>
        <authorList>
            <person name="Lee S.D."/>
        </authorList>
    </citation>
    <scope>NUCLEOTIDE SEQUENCE</scope>
    <source>
        <strain evidence="4">BWB3-3</strain>
    </source>
</reference>
<comment type="caution">
    <text evidence="4">The sequence shown here is derived from an EMBL/GenBank/DDBJ whole genome shotgun (WGS) entry which is preliminary data.</text>
</comment>
<dbReference type="EMBL" id="JAEEGA010000008">
    <property type="protein sequence ID" value="MBP1042022.1"/>
    <property type="molecule type" value="Genomic_DNA"/>
</dbReference>
<dbReference type="InterPro" id="IPR028976">
    <property type="entry name" value="CheC-like_sf"/>
</dbReference>
<evidence type="ECO:0000313" key="4">
    <source>
        <dbReference type="EMBL" id="MBP1042022.1"/>
    </source>
</evidence>